<sequence>MVHRVILLVAALSLVAAAGLTAPTPTAADARYAAVIAVGDKGVWPYCAVTGWKPLTLPCPPGTVCRPSWVNFGRSASNCFVRETPRCSLSACARRGATAPCFRGLLGKTTCGAYAQQACDKPRGCPTMPQDKPPVCDSTGKRWRNLCVLEVALCNEGFEGATGPIPGQC</sequence>
<dbReference type="SUPFAM" id="SSF100895">
    <property type="entry name" value="Kazal-type serine protease inhibitors"/>
    <property type="match status" value="1"/>
</dbReference>
<dbReference type="AlphaFoldDB" id="A0A1X6PCV6"/>
<organism evidence="2 3">
    <name type="scientific">Porphyra umbilicalis</name>
    <name type="common">Purple laver</name>
    <name type="synonym">Red alga</name>
    <dbReference type="NCBI Taxonomy" id="2786"/>
    <lineage>
        <taxon>Eukaryota</taxon>
        <taxon>Rhodophyta</taxon>
        <taxon>Bangiophyceae</taxon>
        <taxon>Bangiales</taxon>
        <taxon>Bangiaceae</taxon>
        <taxon>Porphyra</taxon>
    </lineage>
</organism>
<protein>
    <recommendedName>
        <fullName evidence="4">Kazal-like domain-containing protein</fullName>
    </recommendedName>
</protein>
<keyword evidence="1" id="KW-0732">Signal</keyword>
<gene>
    <name evidence="2" type="ORF">BU14_0099s0014</name>
</gene>
<accession>A0A1X6PCV6</accession>
<evidence type="ECO:0000313" key="2">
    <source>
        <dbReference type="EMBL" id="OSX78749.1"/>
    </source>
</evidence>
<feature type="chain" id="PRO_5012032937" description="Kazal-like domain-containing protein" evidence="1">
    <location>
        <begin position="18"/>
        <end position="169"/>
    </location>
</feature>
<reference evidence="2 3" key="1">
    <citation type="submission" date="2017-03" db="EMBL/GenBank/DDBJ databases">
        <title>WGS assembly of Porphyra umbilicalis.</title>
        <authorList>
            <person name="Brawley S.H."/>
            <person name="Blouin N.A."/>
            <person name="Ficko-Blean E."/>
            <person name="Wheeler G.L."/>
            <person name="Lohr M."/>
            <person name="Goodson H.V."/>
            <person name="Jenkins J.W."/>
            <person name="Blaby-Haas C.E."/>
            <person name="Helliwell K.E."/>
            <person name="Chan C."/>
            <person name="Marriage T."/>
            <person name="Bhattacharya D."/>
            <person name="Klein A.S."/>
            <person name="Badis Y."/>
            <person name="Brodie J."/>
            <person name="Cao Y."/>
            <person name="Collen J."/>
            <person name="Dittami S.M."/>
            <person name="Gachon C.M."/>
            <person name="Green B.R."/>
            <person name="Karpowicz S."/>
            <person name="Kim J.W."/>
            <person name="Kudahl U."/>
            <person name="Lin S."/>
            <person name="Michel G."/>
            <person name="Mittag M."/>
            <person name="Olson B.J."/>
            <person name="Pangilinan J."/>
            <person name="Peng Y."/>
            <person name="Qiu H."/>
            <person name="Shu S."/>
            <person name="Singer J.T."/>
            <person name="Smith A.G."/>
            <person name="Sprecher B.N."/>
            <person name="Wagner V."/>
            <person name="Wang W."/>
            <person name="Wang Z.-Y."/>
            <person name="Yan J."/>
            <person name="Yarish C."/>
            <person name="Zoeuner-Riek S."/>
            <person name="Zhuang Y."/>
            <person name="Zou Y."/>
            <person name="Lindquist E.A."/>
            <person name="Grimwood J."/>
            <person name="Barry K."/>
            <person name="Rokhsar D.S."/>
            <person name="Schmutz J."/>
            <person name="Stiller J.W."/>
            <person name="Grossman A.R."/>
            <person name="Prochnik S.E."/>
        </authorList>
    </citation>
    <scope>NUCLEOTIDE SEQUENCE [LARGE SCALE GENOMIC DNA]</scope>
    <source>
        <strain evidence="2">4086291</strain>
    </source>
</reference>
<dbReference type="Proteomes" id="UP000218209">
    <property type="component" value="Unassembled WGS sequence"/>
</dbReference>
<evidence type="ECO:0000313" key="3">
    <source>
        <dbReference type="Proteomes" id="UP000218209"/>
    </source>
</evidence>
<dbReference type="EMBL" id="KV918805">
    <property type="protein sequence ID" value="OSX78749.1"/>
    <property type="molecule type" value="Genomic_DNA"/>
</dbReference>
<feature type="signal peptide" evidence="1">
    <location>
        <begin position="1"/>
        <end position="17"/>
    </location>
</feature>
<name>A0A1X6PCV6_PORUM</name>
<proteinExistence type="predicted"/>
<keyword evidence="3" id="KW-1185">Reference proteome</keyword>
<evidence type="ECO:0000256" key="1">
    <source>
        <dbReference type="SAM" id="SignalP"/>
    </source>
</evidence>
<evidence type="ECO:0008006" key="4">
    <source>
        <dbReference type="Google" id="ProtNLM"/>
    </source>
</evidence>
<dbReference type="InterPro" id="IPR036058">
    <property type="entry name" value="Kazal_dom_sf"/>
</dbReference>
<dbReference type="Gene3D" id="3.30.60.30">
    <property type="match status" value="1"/>
</dbReference>